<feature type="transmembrane region" description="Helical" evidence="8">
    <location>
        <begin position="72"/>
        <end position="90"/>
    </location>
</feature>
<gene>
    <name evidence="9" type="ORF">J9260_17730</name>
</gene>
<feature type="transmembrane region" description="Helical" evidence="8">
    <location>
        <begin position="102"/>
        <end position="121"/>
    </location>
</feature>
<keyword evidence="6 8" id="KW-1133">Transmembrane helix</keyword>
<name>A0A975IHA9_9GAMM</name>
<reference evidence="9" key="1">
    <citation type="submission" date="2021-04" db="EMBL/GenBank/DDBJ databases">
        <title>Genomics, taxonomy and metabolism of representatives of sulfur bacteria of the genus Thiothrix: Thiothrix fructosivorans QT, Thiothrix unzii A1T and three new species, Thiothrix subterranea sp. nov., Thiothrix litoralis sp. nov. and 'Candidatus Thiothrix anitrata' sp. nov.</title>
        <authorList>
            <person name="Ravin N.V."/>
            <person name="Smolyakov D."/>
            <person name="Rudenko T.S."/>
            <person name="Mardanov A.V."/>
            <person name="Beletsky A.V."/>
            <person name="Markov N.D."/>
            <person name="Fomenkov A.I."/>
            <person name="Roberts R.J."/>
            <person name="Karnachuk O.V."/>
            <person name="Novikov A."/>
            <person name="Grabovich M.Y."/>
        </authorList>
    </citation>
    <scope>NUCLEOTIDE SEQUENCE</scope>
    <source>
        <strain evidence="9">A1</strain>
    </source>
</reference>
<evidence type="ECO:0000256" key="1">
    <source>
        <dbReference type="ARBA" id="ARBA00004429"/>
    </source>
</evidence>
<dbReference type="PANTHER" id="PTHR37819:SF1">
    <property type="entry name" value="PROTEIN PSIE"/>
    <property type="match status" value="1"/>
</dbReference>
<keyword evidence="5 8" id="KW-0812">Transmembrane</keyword>
<feature type="transmembrane region" description="Helical" evidence="8">
    <location>
        <begin position="12"/>
        <end position="33"/>
    </location>
</feature>
<evidence type="ECO:0000256" key="4">
    <source>
        <dbReference type="ARBA" id="ARBA00022475"/>
    </source>
</evidence>
<accession>A0A975IHA9</accession>
<sequence length="137" mass="15375">MDKPNLPVSQKLLHAIEYLLLIIITIATVIAVGQEIATIIINLKVQIADLLLLFIYLEIITMVVVYLQSGEVPVRMPLYIAMVALARYLILDMKAMSEWQMLAIASSVLLISLAVLIVRFGHVKYPYEKTRKGSSHP</sequence>
<dbReference type="RefSeq" id="WP_210219025.1">
    <property type="nucleotide sequence ID" value="NZ_CP072793.1"/>
</dbReference>
<evidence type="ECO:0000256" key="3">
    <source>
        <dbReference type="ARBA" id="ARBA00021903"/>
    </source>
</evidence>
<keyword evidence="4" id="KW-1003">Cell membrane</keyword>
<feature type="transmembrane region" description="Helical" evidence="8">
    <location>
        <begin position="45"/>
        <end position="66"/>
    </location>
</feature>
<dbReference type="PANTHER" id="PTHR37819">
    <property type="entry name" value="PROTEIN PSIE"/>
    <property type="match status" value="1"/>
</dbReference>
<dbReference type="EMBL" id="CP072793">
    <property type="protein sequence ID" value="QTR53509.1"/>
    <property type="molecule type" value="Genomic_DNA"/>
</dbReference>
<dbReference type="InterPro" id="IPR020948">
    <property type="entry name" value="P_starv_induced_PsiE-like"/>
</dbReference>
<evidence type="ECO:0000256" key="8">
    <source>
        <dbReference type="SAM" id="Phobius"/>
    </source>
</evidence>
<evidence type="ECO:0000256" key="5">
    <source>
        <dbReference type="ARBA" id="ARBA00022692"/>
    </source>
</evidence>
<dbReference type="GO" id="GO:0005886">
    <property type="term" value="C:plasma membrane"/>
    <property type="evidence" value="ECO:0007669"/>
    <property type="project" value="UniProtKB-SubCell"/>
</dbReference>
<dbReference type="AlphaFoldDB" id="A0A975IHA9"/>
<evidence type="ECO:0000313" key="9">
    <source>
        <dbReference type="EMBL" id="QTR53509.1"/>
    </source>
</evidence>
<organism evidence="9 10">
    <name type="scientific">Thiothrix unzii</name>
    <dbReference type="NCBI Taxonomy" id="111769"/>
    <lineage>
        <taxon>Bacteria</taxon>
        <taxon>Pseudomonadati</taxon>
        <taxon>Pseudomonadota</taxon>
        <taxon>Gammaproteobacteria</taxon>
        <taxon>Thiotrichales</taxon>
        <taxon>Thiotrichaceae</taxon>
        <taxon>Thiothrix</taxon>
    </lineage>
</organism>
<dbReference type="Proteomes" id="UP000672009">
    <property type="component" value="Chromosome"/>
</dbReference>
<comment type="subcellular location">
    <subcellularLocation>
        <location evidence="1">Cell inner membrane</location>
        <topology evidence="1">Multi-pass membrane protein</topology>
    </subcellularLocation>
</comment>
<evidence type="ECO:0000256" key="2">
    <source>
        <dbReference type="ARBA" id="ARBA00005632"/>
    </source>
</evidence>
<keyword evidence="10" id="KW-1185">Reference proteome</keyword>
<evidence type="ECO:0000256" key="7">
    <source>
        <dbReference type="ARBA" id="ARBA00023136"/>
    </source>
</evidence>
<dbReference type="InterPro" id="IPR009315">
    <property type="entry name" value="P_starv_induced_PsiE"/>
</dbReference>
<dbReference type="PIRSF" id="PIRSF029598">
    <property type="entry name" value="PsiE"/>
    <property type="match status" value="1"/>
</dbReference>
<evidence type="ECO:0000313" key="10">
    <source>
        <dbReference type="Proteomes" id="UP000672009"/>
    </source>
</evidence>
<evidence type="ECO:0000256" key="6">
    <source>
        <dbReference type="ARBA" id="ARBA00022989"/>
    </source>
</evidence>
<keyword evidence="7 8" id="KW-0472">Membrane</keyword>
<dbReference type="GO" id="GO:0016036">
    <property type="term" value="P:cellular response to phosphate starvation"/>
    <property type="evidence" value="ECO:0007669"/>
    <property type="project" value="InterPro"/>
</dbReference>
<dbReference type="Pfam" id="PF06146">
    <property type="entry name" value="PsiE"/>
    <property type="match status" value="1"/>
</dbReference>
<comment type="similarity">
    <text evidence="2">Belongs to the PsiE family.</text>
</comment>
<dbReference type="KEGG" id="tun:J9260_17730"/>
<proteinExistence type="inferred from homology"/>
<protein>
    <recommendedName>
        <fullName evidence="3">Protein PsiE</fullName>
    </recommendedName>
</protein>